<reference evidence="3 4" key="1">
    <citation type="submission" date="2017-06" db="EMBL/GenBank/DDBJ databases">
        <authorList>
            <person name="Kim H.J."/>
            <person name="Triplett B.A."/>
        </authorList>
    </citation>
    <scope>NUCLEOTIDE SEQUENCE [LARGE SCALE GENOMIC DNA]</scope>
    <source>
        <strain evidence="3 4">CGMCC 4.2132</strain>
    </source>
</reference>
<organism evidence="3 4">
    <name type="scientific">Streptosporangium subroseum</name>
    <dbReference type="NCBI Taxonomy" id="106412"/>
    <lineage>
        <taxon>Bacteria</taxon>
        <taxon>Bacillati</taxon>
        <taxon>Actinomycetota</taxon>
        <taxon>Actinomycetes</taxon>
        <taxon>Streptosporangiales</taxon>
        <taxon>Streptosporangiaceae</taxon>
        <taxon>Streptosporangium</taxon>
    </lineage>
</organism>
<dbReference type="PROSITE" id="PS51257">
    <property type="entry name" value="PROKAR_LIPOPROTEIN"/>
    <property type="match status" value="1"/>
</dbReference>
<keyword evidence="4" id="KW-1185">Reference proteome</keyword>
<dbReference type="RefSeq" id="WP_089210522.1">
    <property type="nucleotide sequence ID" value="NZ_FZOD01000035.1"/>
</dbReference>
<name>A0A239LV22_9ACTN</name>
<feature type="chain" id="PRO_5012692540" description="Lipoprotein" evidence="2">
    <location>
        <begin position="27"/>
        <end position="206"/>
    </location>
</feature>
<dbReference type="Proteomes" id="UP000198282">
    <property type="component" value="Unassembled WGS sequence"/>
</dbReference>
<accession>A0A239LV22</accession>
<gene>
    <name evidence="3" type="ORF">SAMN05216276_103513</name>
</gene>
<evidence type="ECO:0000256" key="2">
    <source>
        <dbReference type="SAM" id="SignalP"/>
    </source>
</evidence>
<evidence type="ECO:0000313" key="4">
    <source>
        <dbReference type="Proteomes" id="UP000198282"/>
    </source>
</evidence>
<feature type="signal peptide" evidence="2">
    <location>
        <begin position="1"/>
        <end position="26"/>
    </location>
</feature>
<evidence type="ECO:0000313" key="3">
    <source>
        <dbReference type="EMBL" id="SNT33718.1"/>
    </source>
</evidence>
<proteinExistence type="predicted"/>
<dbReference type="EMBL" id="FZOD01000035">
    <property type="protein sequence ID" value="SNT33718.1"/>
    <property type="molecule type" value="Genomic_DNA"/>
</dbReference>
<evidence type="ECO:0008006" key="5">
    <source>
        <dbReference type="Google" id="ProtNLM"/>
    </source>
</evidence>
<dbReference type="AlphaFoldDB" id="A0A239LV22"/>
<evidence type="ECO:0000256" key="1">
    <source>
        <dbReference type="SAM" id="MobiDB-lite"/>
    </source>
</evidence>
<sequence>MVKKLYITAGLLAGLVSVTACSGTQAALTPTVPVTSVSTVGTPAGEPDPNATESSPPGDIPDNTAFVPYRTKLYEIKVPEGWARTDLPAGTSFTDKLNSVKIELRPAASAPTAETAKQEVRALQSAGGNFTLKKIETVGRKGGQAVRLVYQVDSPPNPVTGKVIRDDAERYEFSGNGQEAVLTLSGPAGSDNVDPWRLVSDSFTWL</sequence>
<protein>
    <recommendedName>
        <fullName evidence="5">Lipoprotein</fullName>
    </recommendedName>
</protein>
<keyword evidence="2" id="KW-0732">Signal</keyword>
<dbReference type="OrthoDB" id="9102188at2"/>
<feature type="region of interest" description="Disordered" evidence="1">
    <location>
        <begin position="35"/>
        <end position="63"/>
    </location>
</feature>